<feature type="transmembrane region" description="Helical" evidence="1">
    <location>
        <begin position="152"/>
        <end position="175"/>
    </location>
</feature>
<feature type="transmembrane region" description="Helical" evidence="1">
    <location>
        <begin position="118"/>
        <end position="140"/>
    </location>
</feature>
<dbReference type="EMBL" id="REFW01000001">
    <property type="protein sequence ID" value="RMB61953.1"/>
    <property type="molecule type" value="Genomic_DNA"/>
</dbReference>
<reference evidence="2 3" key="1">
    <citation type="submission" date="2018-10" db="EMBL/GenBank/DDBJ databases">
        <title>Tessaracoccus antarcticuss sp. nov., isolated from sediment.</title>
        <authorList>
            <person name="Zhou L.Y."/>
            <person name="Du Z.J."/>
        </authorList>
    </citation>
    <scope>NUCLEOTIDE SEQUENCE [LARGE SCALE GENOMIC DNA]</scope>
    <source>
        <strain evidence="2 3">JDX10</strain>
    </source>
</reference>
<keyword evidence="3" id="KW-1185">Reference proteome</keyword>
<proteinExistence type="predicted"/>
<name>A0A3M0GK06_9ACTN</name>
<keyword evidence="1" id="KW-1133">Transmembrane helix</keyword>
<accession>A0A3M0GK06</accession>
<dbReference type="PANTHER" id="PTHR39157:SF1">
    <property type="entry name" value="DOXX FAMILY PROTEIN"/>
    <property type="match status" value="1"/>
</dbReference>
<dbReference type="PANTHER" id="PTHR39157">
    <property type="entry name" value="INTEGRAL MEMBRANE PROTEIN-RELATED"/>
    <property type="match status" value="1"/>
</dbReference>
<evidence type="ECO:0000313" key="3">
    <source>
        <dbReference type="Proteomes" id="UP000275256"/>
    </source>
</evidence>
<evidence type="ECO:0000256" key="1">
    <source>
        <dbReference type="SAM" id="Phobius"/>
    </source>
</evidence>
<protein>
    <submittedName>
        <fullName evidence="2">DoxX family protein</fullName>
    </submittedName>
</protein>
<dbReference type="GO" id="GO:0016020">
    <property type="term" value="C:membrane"/>
    <property type="evidence" value="ECO:0007669"/>
    <property type="project" value="UniProtKB-SubCell"/>
</dbReference>
<evidence type="ECO:0000313" key="2">
    <source>
        <dbReference type="EMBL" id="RMB61953.1"/>
    </source>
</evidence>
<gene>
    <name evidence="2" type="ORF">EAX62_05025</name>
</gene>
<dbReference type="AlphaFoldDB" id="A0A3M0GK06"/>
<feature type="transmembrane region" description="Helical" evidence="1">
    <location>
        <begin position="31"/>
        <end position="49"/>
    </location>
</feature>
<dbReference type="Proteomes" id="UP000275256">
    <property type="component" value="Unassembled WGS sequence"/>
</dbReference>
<keyword evidence="1" id="KW-0472">Membrane</keyword>
<comment type="caution">
    <text evidence="2">The sequence shown here is derived from an EMBL/GenBank/DDBJ whole genome shotgun (WGS) entry which is preliminary data.</text>
</comment>
<sequence length="201" mass="21869">MSSMKHTVRPAPLPLVETWPWARALFSDRNWIAGTLWLVVRVLLGWQWLVSGVEKFQDYGPWKSGVAVQGFAKGARGNMTGAHPGVVEGTFGWNKAWLSFVADDGYKWIGPVIPFMEVIVGVLLILGLFTGIAALVGLLLNVSFLFAGNAGVNPFFALTAGALIAAWRVAGYFGLDYWVLPLVGVPWSGRVEGRHTTIAEV</sequence>
<keyword evidence="1" id="KW-0812">Transmembrane</keyword>
<organism evidence="2 3">
    <name type="scientific">Tessaracoccus antarcticus</name>
    <dbReference type="NCBI Taxonomy" id="2479848"/>
    <lineage>
        <taxon>Bacteria</taxon>
        <taxon>Bacillati</taxon>
        <taxon>Actinomycetota</taxon>
        <taxon>Actinomycetes</taxon>
        <taxon>Propionibacteriales</taxon>
        <taxon>Propionibacteriaceae</taxon>
        <taxon>Tessaracoccus</taxon>
    </lineage>
</organism>